<name>A0A7K3M4F0_9ACTN</name>
<dbReference type="PANTHER" id="PTHR21174:SF0">
    <property type="entry name" value="HD PHOSPHOHYDROLASE FAMILY PROTEIN-RELATED"/>
    <property type="match status" value="1"/>
</dbReference>
<accession>A0A7K3M4F0</accession>
<dbReference type="AlphaFoldDB" id="A0A7K3M4F0"/>
<dbReference type="GO" id="GO:0016787">
    <property type="term" value="F:hydrolase activity"/>
    <property type="evidence" value="ECO:0007669"/>
    <property type="project" value="UniProtKB-KW"/>
</dbReference>
<reference evidence="1 2" key="1">
    <citation type="submission" date="2019-11" db="EMBL/GenBank/DDBJ databases">
        <authorList>
            <person name="Li X.-J."/>
            <person name="Feng X.-M."/>
        </authorList>
    </citation>
    <scope>NUCLEOTIDE SEQUENCE [LARGE SCALE GENOMIC DNA]</scope>
    <source>
        <strain evidence="1 2">XMNu-373</strain>
    </source>
</reference>
<dbReference type="InterPro" id="IPR009218">
    <property type="entry name" value="HD_phosphohydro"/>
</dbReference>
<dbReference type="RefSeq" id="WP_162450870.1">
    <property type="nucleotide sequence ID" value="NZ_WLZY01000004.1"/>
</dbReference>
<organism evidence="1 2">
    <name type="scientific">Phytoactinopolyspora mesophila</name>
    <dbReference type="NCBI Taxonomy" id="2650750"/>
    <lineage>
        <taxon>Bacteria</taxon>
        <taxon>Bacillati</taxon>
        <taxon>Actinomycetota</taxon>
        <taxon>Actinomycetes</taxon>
        <taxon>Jiangellales</taxon>
        <taxon>Jiangellaceae</taxon>
        <taxon>Phytoactinopolyspora</taxon>
    </lineage>
</organism>
<gene>
    <name evidence="1" type="ORF">F7O44_14035</name>
</gene>
<proteinExistence type="predicted"/>
<keyword evidence="2" id="KW-1185">Reference proteome</keyword>
<comment type="caution">
    <text evidence="1">The sequence shown here is derived from an EMBL/GenBank/DDBJ whole genome shotgun (WGS) entry which is preliminary data.</text>
</comment>
<protein>
    <submittedName>
        <fullName evidence="1">Metal-dependent phosphohydrolase</fullName>
    </submittedName>
</protein>
<sequence length="207" mass="22811">MRDLQERWTALVGSSASSVRRGNDLLARWSEPHRHYHSLAHLRAVLDALDLLAAEMKSPVSVRLAAWFHDAVYDGRPGEDERASAALAAEALAELGYPGGQVEDVARLVLLTVHHDPEPGDVDGATLCDADLSVLGSTQAAYQQYAEAVRRDYSHVSDAAFRNGRLIVVETLLNRQRLFRTPTGQALWDDAARRNLAVELTHLRTSP</sequence>
<keyword evidence="1" id="KW-0378">Hydrolase</keyword>
<dbReference type="Proteomes" id="UP000460435">
    <property type="component" value="Unassembled WGS sequence"/>
</dbReference>
<dbReference type="EMBL" id="WLZY01000004">
    <property type="protein sequence ID" value="NDL58193.1"/>
    <property type="molecule type" value="Genomic_DNA"/>
</dbReference>
<dbReference type="PIRSF" id="PIRSF035170">
    <property type="entry name" value="HD_phosphohydro"/>
    <property type="match status" value="1"/>
</dbReference>
<dbReference type="SUPFAM" id="SSF109604">
    <property type="entry name" value="HD-domain/PDEase-like"/>
    <property type="match status" value="1"/>
</dbReference>
<dbReference type="Gene3D" id="1.10.3210.10">
    <property type="entry name" value="Hypothetical protein af1432"/>
    <property type="match status" value="1"/>
</dbReference>
<evidence type="ECO:0000313" key="2">
    <source>
        <dbReference type="Proteomes" id="UP000460435"/>
    </source>
</evidence>
<dbReference type="PANTHER" id="PTHR21174">
    <property type="match status" value="1"/>
</dbReference>
<evidence type="ECO:0000313" key="1">
    <source>
        <dbReference type="EMBL" id="NDL58193.1"/>
    </source>
</evidence>